<gene>
    <name evidence="6" type="ORF">GCM10007935_29580</name>
</gene>
<dbReference type="PANTHER" id="PTHR46796:SF7">
    <property type="entry name" value="ARAC FAMILY TRANSCRIPTIONAL REGULATOR"/>
    <property type="match status" value="1"/>
</dbReference>
<dbReference type="InterPro" id="IPR009057">
    <property type="entry name" value="Homeodomain-like_sf"/>
</dbReference>
<protein>
    <submittedName>
        <fullName evidence="6">AraC family transcriptional regulator</fullName>
    </submittedName>
</protein>
<dbReference type="InterPro" id="IPR032783">
    <property type="entry name" value="AraC_lig"/>
</dbReference>
<dbReference type="EMBL" id="BSPB01000027">
    <property type="protein sequence ID" value="GLS15522.1"/>
    <property type="molecule type" value="Genomic_DNA"/>
</dbReference>
<keyword evidence="1" id="KW-0805">Transcription regulation</keyword>
<accession>A0ABQ6CBF9</accession>
<dbReference type="PROSITE" id="PS01124">
    <property type="entry name" value="HTH_ARAC_FAMILY_2"/>
    <property type="match status" value="1"/>
</dbReference>
<proteinExistence type="predicted"/>
<feature type="region of interest" description="Disordered" evidence="4">
    <location>
        <begin position="317"/>
        <end position="342"/>
    </location>
</feature>
<dbReference type="RefSeq" id="WP_284308391.1">
    <property type="nucleotide sequence ID" value="NZ_BSPB01000027.1"/>
</dbReference>
<dbReference type="SMART" id="SM00342">
    <property type="entry name" value="HTH_ARAC"/>
    <property type="match status" value="1"/>
</dbReference>
<keyword evidence="2" id="KW-0238">DNA-binding</keyword>
<reference evidence="7" key="1">
    <citation type="journal article" date="2019" name="Int. J. Syst. Evol. Microbiol.">
        <title>The Global Catalogue of Microorganisms (GCM) 10K type strain sequencing project: providing services to taxonomists for standard genome sequencing and annotation.</title>
        <authorList>
            <consortium name="The Broad Institute Genomics Platform"/>
            <consortium name="The Broad Institute Genome Sequencing Center for Infectious Disease"/>
            <person name="Wu L."/>
            <person name="Ma J."/>
        </authorList>
    </citation>
    <scope>NUCLEOTIDE SEQUENCE [LARGE SCALE GENOMIC DNA]</scope>
    <source>
        <strain evidence="7">NBRC 109341</strain>
    </source>
</reference>
<evidence type="ECO:0000256" key="4">
    <source>
        <dbReference type="SAM" id="MobiDB-lite"/>
    </source>
</evidence>
<organism evidence="6 7">
    <name type="scientific">Hydrogenophaga electricum</name>
    <dbReference type="NCBI Taxonomy" id="1230953"/>
    <lineage>
        <taxon>Bacteria</taxon>
        <taxon>Pseudomonadati</taxon>
        <taxon>Pseudomonadota</taxon>
        <taxon>Betaproteobacteria</taxon>
        <taxon>Burkholderiales</taxon>
        <taxon>Comamonadaceae</taxon>
        <taxon>Hydrogenophaga</taxon>
    </lineage>
</organism>
<feature type="domain" description="HTH araC/xylS-type" evidence="5">
    <location>
        <begin position="212"/>
        <end position="310"/>
    </location>
</feature>
<dbReference type="Proteomes" id="UP001156903">
    <property type="component" value="Unassembled WGS sequence"/>
</dbReference>
<evidence type="ECO:0000256" key="2">
    <source>
        <dbReference type="ARBA" id="ARBA00023125"/>
    </source>
</evidence>
<evidence type="ECO:0000313" key="7">
    <source>
        <dbReference type="Proteomes" id="UP001156903"/>
    </source>
</evidence>
<name>A0ABQ6CBF9_9BURK</name>
<keyword evidence="7" id="KW-1185">Reference proteome</keyword>
<dbReference type="Gene3D" id="1.10.10.60">
    <property type="entry name" value="Homeodomain-like"/>
    <property type="match status" value="1"/>
</dbReference>
<keyword evidence="3" id="KW-0804">Transcription</keyword>
<evidence type="ECO:0000256" key="3">
    <source>
        <dbReference type="ARBA" id="ARBA00023163"/>
    </source>
</evidence>
<evidence type="ECO:0000256" key="1">
    <source>
        <dbReference type="ARBA" id="ARBA00023015"/>
    </source>
</evidence>
<sequence>MDVLSEVLSICRAERAVTARFQLSAPWGLRSEGVAGSAVIRMVRGAPWWVAVAGQAPQRVAPGDLVMLPLGAPHVMGSGPDVPALPFAALLERRTPGARDEAPLQLQYGGGGESSDMFSALLWFSAYCRHSVLRILPPLLHVPADALSAGMGLADTMQALVTETLDQRPGWRVSASRMGELLLINLLRAFLTAQRAPTEAGWWRGLADPALARAIAAMHREPARAWTVAALAAEAAMSRSRFSDRFRGLVGTTPMAYLAAHRMALAAEQLEAGLLPLAKVAQDAGYESDKVFARAFRRWAGVSPTLYARREGARRTAMGRVDAAAPAPQNTPGNDPPSSSRF</sequence>
<feature type="compositionally biased region" description="Polar residues" evidence="4">
    <location>
        <begin position="328"/>
        <end position="342"/>
    </location>
</feature>
<evidence type="ECO:0000313" key="6">
    <source>
        <dbReference type="EMBL" id="GLS15522.1"/>
    </source>
</evidence>
<dbReference type="SUPFAM" id="SSF46689">
    <property type="entry name" value="Homeodomain-like"/>
    <property type="match status" value="2"/>
</dbReference>
<dbReference type="Pfam" id="PF12852">
    <property type="entry name" value="Cupin_6"/>
    <property type="match status" value="1"/>
</dbReference>
<dbReference type="Pfam" id="PF12833">
    <property type="entry name" value="HTH_18"/>
    <property type="match status" value="1"/>
</dbReference>
<dbReference type="InterPro" id="IPR018062">
    <property type="entry name" value="HTH_AraC-typ_CS"/>
</dbReference>
<evidence type="ECO:0000259" key="5">
    <source>
        <dbReference type="PROSITE" id="PS01124"/>
    </source>
</evidence>
<dbReference type="PANTHER" id="PTHR46796">
    <property type="entry name" value="HTH-TYPE TRANSCRIPTIONAL ACTIVATOR RHAS-RELATED"/>
    <property type="match status" value="1"/>
</dbReference>
<comment type="caution">
    <text evidence="6">The sequence shown here is derived from an EMBL/GenBank/DDBJ whole genome shotgun (WGS) entry which is preliminary data.</text>
</comment>
<dbReference type="InterPro" id="IPR018060">
    <property type="entry name" value="HTH_AraC"/>
</dbReference>
<dbReference type="PROSITE" id="PS00041">
    <property type="entry name" value="HTH_ARAC_FAMILY_1"/>
    <property type="match status" value="1"/>
</dbReference>
<dbReference type="InterPro" id="IPR050204">
    <property type="entry name" value="AraC_XylS_family_regulators"/>
</dbReference>